<evidence type="ECO:0000256" key="1">
    <source>
        <dbReference type="ARBA" id="ARBA00009431"/>
    </source>
</evidence>
<gene>
    <name evidence="8" type="ORF">CUNI_LOCUS14235</name>
</gene>
<keyword evidence="2" id="KW-0121">Carboxypeptidase</keyword>
<dbReference type="AlphaFoldDB" id="A0A8S3ZGW7"/>
<name>A0A8S3ZGW7_9EUPU</name>
<keyword evidence="3" id="KW-0645">Protease</keyword>
<evidence type="ECO:0000256" key="2">
    <source>
        <dbReference type="ARBA" id="ARBA00022645"/>
    </source>
</evidence>
<dbReference type="PRINTS" id="PR00724">
    <property type="entry name" value="CRBOXYPTASEC"/>
</dbReference>
<evidence type="ECO:0008006" key="10">
    <source>
        <dbReference type="Google" id="ProtNLM"/>
    </source>
</evidence>
<feature type="chain" id="PRO_5035870271" description="Serine carboxypeptidase" evidence="7">
    <location>
        <begin position="25"/>
        <end position="476"/>
    </location>
</feature>
<dbReference type="GO" id="GO:0004185">
    <property type="term" value="F:serine-type carboxypeptidase activity"/>
    <property type="evidence" value="ECO:0007669"/>
    <property type="project" value="InterPro"/>
</dbReference>
<evidence type="ECO:0000256" key="5">
    <source>
        <dbReference type="ARBA" id="ARBA00022801"/>
    </source>
</evidence>
<proteinExistence type="inferred from homology"/>
<accession>A0A8S3ZGW7</accession>
<evidence type="ECO:0000313" key="8">
    <source>
        <dbReference type="EMBL" id="CAG5128677.1"/>
    </source>
</evidence>
<keyword evidence="5" id="KW-0378">Hydrolase</keyword>
<dbReference type="SUPFAM" id="SSF53474">
    <property type="entry name" value="alpha/beta-Hydrolases"/>
    <property type="match status" value="1"/>
</dbReference>
<comment type="similarity">
    <text evidence="1">Belongs to the peptidase S10 family.</text>
</comment>
<protein>
    <recommendedName>
        <fullName evidence="10">Serine carboxypeptidase</fullName>
    </recommendedName>
</protein>
<keyword evidence="6" id="KW-0325">Glycoprotein</keyword>
<evidence type="ECO:0000256" key="6">
    <source>
        <dbReference type="ARBA" id="ARBA00023180"/>
    </source>
</evidence>
<evidence type="ECO:0000313" key="9">
    <source>
        <dbReference type="Proteomes" id="UP000678393"/>
    </source>
</evidence>
<dbReference type="Proteomes" id="UP000678393">
    <property type="component" value="Unassembled WGS sequence"/>
</dbReference>
<comment type="caution">
    <text evidence="8">The sequence shown here is derived from an EMBL/GenBank/DDBJ whole genome shotgun (WGS) entry which is preliminary data.</text>
</comment>
<keyword evidence="9" id="KW-1185">Reference proteome</keyword>
<evidence type="ECO:0000256" key="7">
    <source>
        <dbReference type="SAM" id="SignalP"/>
    </source>
</evidence>
<feature type="signal peptide" evidence="7">
    <location>
        <begin position="1"/>
        <end position="24"/>
    </location>
</feature>
<dbReference type="PANTHER" id="PTHR11802:SF472">
    <property type="entry name" value="SERINE CARBOXYPEPTIDASE CPVL-RELATED"/>
    <property type="match status" value="1"/>
</dbReference>
<keyword evidence="4 7" id="KW-0732">Signal</keyword>
<dbReference type="InterPro" id="IPR001563">
    <property type="entry name" value="Peptidase_S10"/>
</dbReference>
<reference evidence="8" key="1">
    <citation type="submission" date="2021-04" db="EMBL/GenBank/DDBJ databases">
        <authorList>
            <consortium name="Molecular Ecology Group"/>
        </authorList>
    </citation>
    <scope>NUCLEOTIDE SEQUENCE</scope>
</reference>
<evidence type="ECO:0000256" key="4">
    <source>
        <dbReference type="ARBA" id="ARBA00022729"/>
    </source>
</evidence>
<evidence type="ECO:0000256" key="3">
    <source>
        <dbReference type="ARBA" id="ARBA00022670"/>
    </source>
</evidence>
<dbReference type="GO" id="GO:0006508">
    <property type="term" value="P:proteolysis"/>
    <property type="evidence" value="ECO:0007669"/>
    <property type="project" value="UniProtKB-KW"/>
</dbReference>
<organism evidence="8 9">
    <name type="scientific">Candidula unifasciata</name>
    <dbReference type="NCBI Taxonomy" id="100452"/>
    <lineage>
        <taxon>Eukaryota</taxon>
        <taxon>Metazoa</taxon>
        <taxon>Spiralia</taxon>
        <taxon>Lophotrochozoa</taxon>
        <taxon>Mollusca</taxon>
        <taxon>Gastropoda</taxon>
        <taxon>Heterobranchia</taxon>
        <taxon>Euthyneura</taxon>
        <taxon>Panpulmonata</taxon>
        <taxon>Eupulmonata</taxon>
        <taxon>Stylommatophora</taxon>
        <taxon>Helicina</taxon>
        <taxon>Helicoidea</taxon>
        <taxon>Geomitridae</taxon>
        <taxon>Candidula</taxon>
    </lineage>
</organism>
<sequence length="476" mass="54006">MLINICGSVSLWLFQMALWLVGTCKDPLHLSPFLERSDIRSALELSEVRDPQKVIPKSYAGFITVDKQLGNHMFFWFFPAISEPLAPVLVWLNGGPAISSMLGLLRENGPIRVTETISATGDKTSYKRWEKSWAESFAMLYIDNPVGAGYSYSDSGQRGWKTTNDGYTQDLFSFIIQFYILFPDYLNTQLYIGGQSYAGRFVPALAYRIHKEIKANRSSIPLAGIYMGGPFFDPYTQGLAQGLFYYSLGAISYAEYLNHQKSVRELFDRNDTDRESMASIIDKIVAATPYIEENYLTRVQPDYRQVQVLMNSKLIRDMVHVGSKRKFLTFNKDLHARFKSDAMLSTKPQLAEIMNNYKVLIYSGDMDGITTDVGTEEAIMTIPWFSQISYNNNTYRNRWYNDGTILGYYTHAGEFCRVIVRNAGHQTPYDQPDATQKMMLDFVRHGCIQASAAKKQITAALLTTHILTALMMSTGT</sequence>
<dbReference type="InterPro" id="IPR029058">
    <property type="entry name" value="AB_hydrolase_fold"/>
</dbReference>
<dbReference type="Pfam" id="PF00450">
    <property type="entry name" value="Peptidase_S10"/>
    <property type="match status" value="1"/>
</dbReference>
<dbReference type="PANTHER" id="PTHR11802">
    <property type="entry name" value="SERINE PROTEASE FAMILY S10 SERINE CARBOXYPEPTIDASE"/>
    <property type="match status" value="1"/>
</dbReference>
<dbReference type="OrthoDB" id="443318at2759"/>
<dbReference type="EMBL" id="CAJHNH020003161">
    <property type="protein sequence ID" value="CAG5128677.1"/>
    <property type="molecule type" value="Genomic_DNA"/>
</dbReference>
<dbReference type="Gene3D" id="3.40.50.1820">
    <property type="entry name" value="alpha/beta hydrolase"/>
    <property type="match status" value="1"/>
</dbReference>